<sequence length="247" mass="27865">MMTSISQFNAMKSNLKQAGINYTEAENLPTFTPPNTTALDVTQAILSSKKSNPYSDPAVQTVLAEYEASRNPGYQHALHQIREQATLEHINDQVPNLLDQIRTRFNELAADLEEAHTITGNIDDPSRVDLNSATPRTAQGALQANRAITGLQALLTLWATLHQLHNKQTCPDRTRAYLRGNPPYSVLLRYREEQLEYTIWNQVLEGVELSLATPDEARRRYAQAEQEHNKDRRPRVNYLSGSVTTIN</sequence>
<gene>
    <name evidence="2" type="ORF">ATK23_1451</name>
</gene>
<feature type="region of interest" description="Disordered" evidence="1">
    <location>
        <begin position="222"/>
        <end position="247"/>
    </location>
</feature>
<comment type="caution">
    <text evidence="2">The sequence shown here is derived from an EMBL/GenBank/DDBJ whole genome shotgun (WGS) entry which is preliminary data.</text>
</comment>
<evidence type="ECO:0000313" key="3">
    <source>
        <dbReference type="Proteomes" id="UP000229263"/>
    </source>
</evidence>
<keyword evidence="3" id="KW-1185">Reference proteome</keyword>
<dbReference type="EMBL" id="PGEY01000001">
    <property type="protein sequence ID" value="PJJ44223.1"/>
    <property type="molecule type" value="Genomic_DNA"/>
</dbReference>
<name>A0ABX4MXX3_9MICC</name>
<evidence type="ECO:0000313" key="2">
    <source>
        <dbReference type="EMBL" id="PJJ44223.1"/>
    </source>
</evidence>
<accession>A0ABX4MXX3</accession>
<dbReference type="RefSeq" id="WP_066144326.1">
    <property type="nucleotide sequence ID" value="NZ_PGEY01000001.1"/>
</dbReference>
<proteinExistence type="predicted"/>
<evidence type="ECO:0000256" key="1">
    <source>
        <dbReference type="SAM" id="MobiDB-lite"/>
    </source>
</evidence>
<protein>
    <submittedName>
        <fullName evidence="2">Uncharacterized protein</fullName>
    </submittedName>
</protein>
<organism evidence="2 3">
    <name type="scientific">Glutamicibacter mysorens</name>
    <dbReference type="NCBI Taxonomy" id="257984"/>
    <lineage>
        <taxon>Bacteria</taxon>
        <taxon>Bacillati</taxon>
        <taxon>Actinomycetota</taxon>
        <taxon>Actinomycetes</taxon>
        <taxon>Micrococcales</taxon>
        <taxon>Micrococcaceae</taxon>
        <taxon>Glutamicibacter</taxon>
    </lineage>
</organism>
<dbReference type="Proteomes" id="UP000229263">
    <property type="component" value="Unassembled WGS sequence"/>
</dbReference>
<reference evidence="2 3" key="1">
    <citation type="submission" date="2017-11" db="EMBL/GenBank/DDBJ databases">
        <title>Sequencing the genomes of 1000 actinobacteria strains.</title>
        <authorList>
            <person name="Klenk H.-P."/>
        </authorList>
    </citation>
    <scope>NUCLEOTIDE SEQUENCE [LARGE SCALE GENOMIC DNA]</scope>
    <source>
        <strain evidence="2 3">DSM 12798</strain>
    </source>
</reference>